<evidence type="ECO:0000313" key="5">
    <source>
        <dbReference type="RefSeq" id="XP_065663401.1"/>
    </source>
</evidence>
<evidence type="ECO:0000313" key="3">
    <source>
        <dbReference type="Proteomes" id="UP001652625"/>
    </source>
</evidence>
<dbReference type="RefSeq" id="XP_065663401.1">
    <property type="nucleotide sequence ID" value="XM_065807329.1"/>
</dbReference>
<feature type="chain" id="PRO_5045025963" evidence="2">
    <location>
        <begin position="24"/>
        <end position="403"/>
    </location>
</feature>
<protein>
    <submittedName>
        <fullName evidence="4 5">LWamide neuropeptides</fullName>
    </submittedName>
</protein>
<accession>A0ABM4CNI7</accession>
<name>A0ABM4CNI7_HYDVU</name>
<feature type="compositionally biased region" description="Basic and acidic residues" evidence="1">
    <location>
        <begin position="386"/>
        <end position="403"/>
    </location>
</feature>
<evidence type="ECO:0000256" key="1">
    <source>
        <dbReference type="SAM" id="MobiDB-lite"/>
    </source>
</evidence>
<feature type="region of interest" description="Disordered" evidence="1">
    <location>
        <begin position="346"/>
        <end position="403"/>
    </location>
</feature>
<keyword evidence="3" id="KW-1185">Reference proteome</keyword>
<keyword evidence="4 5" id="KW-0527">Neuropeptide</keyword>
<feature type="signal peptide" evidence="2">
    <location>
        <begin position="1"/>
        <end position="23"/>
    </location>
</feature>
<dbReference type="Proteomes" id="UP001652625">
    <property type="component" value="Chromosome 10"/>
</dbReference>
<keyword evidence="2" id="KW-0732">Signal</keyword>
<evidence type="ECO:0000313" key="4">
    <source>
        <dbReference type="RefSeq" id="XP_065663400.1"/>
    </source>
</evidence>
<dbReference type="GeneID" id="100192300"/>
<feature type="region of interest" description="Disordered" evidence="1">
    <location>
        <begin position="227"/>
        <end position="309"/>
    </location>
</feature>
<dbReference type="GO" id="GO:0007218">
    <property type="term" value="P:neuropeptide signaling pathway"/>
    <property type="evidence" value="ECO:0007669"/>
    <property type="project" value="UniProtKB-KW"/>
</dbReference>
<organism evidence="3 5">
    <name type="scientific">Hydra vulgaris</name>
    <name type="common">Hydra</name>
    <name type="synonym">Hydra attenuata</name>
    <dbReference type="NCBI Taxonomy" id="6087"/>
    <lineage>
        <taxon>Eukaryota</taxon>
        <taxon>Metazoa</taxon>
        <taxon>Cnidaria</taxon>
        <taxon>Hydrozoa</taxon>
        <taxon>Hydroidolina</taxon>
        <taxon>Anthoathecata</taxon>
        <taxon>Aplanulata</taxon>
        <taxon>Hydridae</taxon>
        <taxon>Hydra</taxon>
    </lineage>
</organism>
<gene>
    <name evidence="4 5" type="primary">LOC100192300</name>
</gene>
<dbReference type="RefSeq" id="XP_065663400.1">
    <property type="nucleotide sequence ID" value="XM_065807328.1"/>
</dbReference>
<sequence length="403" mass="45405">MGMFERKKIVLLVSLICVSQQAANVQDANSKSTSTELKVVKPQKRVTPVKDAEKLSILRTQDNSLDLNTNGEEVWDELTHNIPLEYIEKIYNELNQLAQNENRPKRLWGATAAINTDNLNPEVENELENKKNAPVIEKFERPIGLWHKDVETKNPENRLPLGLWGKDSEPLPIGLWGKDADVNDDLKKEPLPIGLWGKDIDSTQEDNKPNAYKGKLPIGLWGKDNALTNDFGKKNNGKDSGPPPGLWGKDSKPIPGLWGKDNGPMTGLWGKKDVGPPPGLWGKKDQPPIGMWGRAGKKDSNPYPGLWGKKEEEIENVDKEFKEDSLEEYPACLFENPPCEIQEKRYKIEKSGPPPGLWGKRSEKYSMNKPPWRGGMWGRSEILENSVHDSKQTNTIDMEHAEN</sequence>
<reference evidence="4 5" key="1">
    <citation type="submission" date="2025-05" db="UniProtKB">
        <authorList>
            <consortium name="RefSeq"/>
        </authorList>
    </citation>
    <scope>IDENTIFICATION</scope>
</reference>
<proteinExistence type="predicted"/>
<evidence type="ECO:0000256" key="2">
    <source>
        <dbReference type="SAM" id="SignalP"/>
    </source>
</evidence>